<evidence type="ECO:0000313" key="8">
    <source>
        <dbReference type="EMBL" id="EIY79778.1"/>
    </source>
</evidence>
<dbReference type="Proteomes" id="UP000004219">
    <property type="component" value="Unassembled WGS sequence"/>
</dbReference>
<dbReference type="InterPro" id="IPR004869">
    <property type="entry name" value="MMPL_dom"/>
</dbReference>
<feature type="transmembrane region" description="Helical" evidence="6">
    <location>
        <begin position="312"/>
        <end position="334"/>
    </location>
</feature>
<dbReference type="SUPFAM" id="SSF53335">
    <property type="entry name" value="S-adenosyl-L-methionine-dependent methyltransferases"/>
    <property type="match status" value="1"/>
</dbReference>
<dbReference type="InterPro" id="IPR050545">
    <property type="entry name" value="Mycobact_MmpL"/>
</dbReference>
<feature type="transmembrane region" description="Helical" evidence="6">
    <location>
        <begin position="364"/>
        <end position="391"/>
    </location>
</feature>
<feature type="transmembrane region" description="Helical" evidence="6">
    <location>
        <begin position="666"/>
        <end position="684"/>
    </location>
</feature>
<comment type="caution">
    <text evidence="8">The sequence shown here is derived from an EMBL/GenBank/DDBJ whole genome shotgun (WGS) entry which is preliminary data.</text>
</comment>
<dbReference type="PATRIC" id="fig|997891.3.peg.1909"/>
<keyword evidence="9" id="KW-1185">Reference proteome</keyword>
<dbReference type="InterPro" id="IPR018639">
    <property type="entry name" value="DUF2062"/>
</dbReference>
<reference evidence="8 9" key="1">
    <citation type="submission" date="2012-02" db="EMBL/GenBank/DDBJ databases">
        <title>The Genome Sequence of Bacteroides vulgatus CL09T03C04.</title>
        <authorList>
            <consortium name="The Broad Institute Genome Sequencing Platform"/>
            <person name="Earl A."/>
            <person name="Ward D."/>
            <person name="Feldgarden M."/>
            <person name="Gevers D."/>
            <person name="Zitomersky N.L."/>
            <person name="Coyne M.J."/>
            <person name="Comstock L.E."/>
            <person name="Young S.K."/>
            <person name="Zeng Q."/>
            <person name="Gargeya S."/>
            <person name="Fitzgerald M."/>
            <person name="Haas B."/>
            <person name="Abouelleil A."/>
            <person name="Alvarado L."/>
            <person name="Arachchi H.M."/>
            <person name="Berlin A."/>
            <person name="Chapman S.B."/>
            <person name="Gearin G."/>
            <person name="Goldberg J."/>
            <person name="Griggs A."/>
            <person name="Gujja S."/>
            <person name="Hansen M."/>
            <person name="Heiman D."/>
            <person name="Howarth C."/>
            <person name="Larimer J."/>
            <person name="Lui A."/>
            <person name="MacDonald P.J.P."/>
            <person name="McCowen C."/>
            <person name="Montmayeur A."/>
            <person name="Murphy C."/>
            <person name="Neiman D."/>
            <person name="Pearson M."/>
            <person name="Priest M."/>
            <person name="Roberts A."/>
            <person name="Saif S."/>
            <person name="Shea T."/>
            <person name="Sisk P."/>
            <person name="Stolte C."/>
            <person name="Sykes S."/>
            <person name="Wortman J."/>
            <person name="Nusbaum C."/>
            <person name="Birren B."/>
        </authorList>
    </citation>
    <scope>NUCLEOTIDE SEQUENCE [LARGE SCALE GENOMIC DNA]</scope>
    <source>
        <strain evidence="8 9">CL09T03C04</strain>
    </source>
</reference>
<dbReference type="Gene3D" id="1.20.1640.10">
    <property type="entry name" value="Multidrug efflux transporter AcrB transmembrane domain"/>
    <property type="match status" value="2"/>
</dbReference>
<dbReference type="SUPFAM" id="SSF82866">
    <property type="entry name" value="Multidrug efflux transporter AcrB transmembrane domain"/>
    <property type="match status" value="2"/>
</dbReference>
<evidence type="ECO:0000256" key="5">
    <source>
        <dbReference type="ARBA" id="ARBA00023136"/>
    </source>
</evidence>
<keyword evidence="4 6" id="KW-1133">Transmembrane helix</keyword>
<feature type="transmembrane region" description="Helical" evidence="6">
    <location>
        <begin position="1177"/>
        <end position="1200"/>
    </location>
</feature>
<dbReference type="SUPFAM" id="SSF69593">
    <property type="entry name" value="Glycerol-3-phosphate (1)-acyltransferase"/>
    <property type="match status" value="1"/>
</dbReference>
<feature type="transmembrane region" description="Helical" evidence="6">
    <location>
        <begin position="755"/>
        <end position="777"/>
    </location>
</feature>
<dbReference type="InterPro" id="IPR029063">
    <property type="entry name" value="SAM-dependent_MTases_sf"/>
</dbReference>
<feature type="transmembrane region" description="Helical" evidence="6">
    <location>
        <begin position="691"/>
        <end position="711"/>
    </location>
</feature>
<evidence type="ECO:0000313" key="9">
    <source>
        <dbReference type="Proteomes" id="UP000004219"/>
    </source>
</evidence>
<dbReference type="GO" id="GO:0016746">
    <property type="term" value="F:acyltransferase activity"/>
    <property type="evidence" value="ECO:0007669"/>
    <property type="project" value="UniProtKB-KW"/>
</dbReference>
<keyword evidence="8" id="KW-0808">Transferase</keyword>
<dbReference type="EMBL" id="AGXZ01000013">
    <property type="protein sequence ID" value="EIY79778.1"/>
    <property type="molecule type" value="Genomic_DNA"/>
</dbReference>
<dbReference type="Pfam" id="PF13649">
    <property type="entry name" value="Methyltransf_25"/>
    <property type="match status" value="1"/>
</dbReference>
<dbReference type="InterPro" id="IPR002123">
    <property type="entry name" value="Plipid/glycerol_acylTrfase"/>
</dbReference>
<dbReference type="SUPFAM" id="SSF53448">
    <property type="entry name" value="Nucleotide-diphospho-sugar transferases"/>
    <property type="match status" value="1"/>
</dbReference>
<dbReference type="Gene3D" id="3.40.50.150">
    <property type="entry name" value="Vaccinia Virus protein VP39"/>
    <property type="match status" value="1"/>
</dbReference>
<feature type="transmembrane region" description="Helical" evidence="6">
    <location>
        <begin position="1054"/>
        <end position="1073"/>
    </location>
</feature>
<keyword evidence="3 6" id="KW-0812">Transmembrane</keyword>
<accession>I9UCI8</accession>
<feature type="transmembrane region" description="Helical" evidence="6">
    <location>
        <begin position="1079"/>
        <end position="1099"/>
    </location>
</feature>
<dbReference type="InterPro" id="IPR001173">
    <property type="entry name" value="Glyco_trans_2-like"/>
</dbReference>
<evidence type="ECO:0000256" key="2">
    <source>
        <dbReference type="ARBA" id="ARBA00022475"/>
    </source>
</evidence>
<evidence type="ECO:0000256" key="4">
    <source>
        <dbReference type="ARBA" id="ARBA00022989"/>
    </source>
</evidence>
<dbReference type="PANTHER" id="PTHR33406:SF13">
    <property type="entry name" value="MEMBRANE PROTEIN YDFJ"/>
    <property type="match status" value="1"/>
</dbReference>
<dbReference type="CDD" id="cd02440">
    <property type="entry name" value="AdoMet_MTases"/>
    <property type="match status" value="1"/>
</dbReference>
<dbReference type="Pfam" id="PF09835">
    <property type="entry name" value="DUF2062"/>
    <property type="match status" value="1"/>
</dbReference>
<keyword evidence="2" id="KW-1003">Cell membrane</keyword>
<dbReference type="HOGENOM" id="CLU_003055_0_0_10"/>
<keyword evidence="5 6" id="KW-0472">Membrane</keyword>
<organism evidence="8 9">
    <name type="scientific">Phocaeicola vulgatus CL09T03C04</name>
    <dbReference type="NCBI Taxonomy" id="997891"/>
    <lineage>
        <taxon>Bacteria</taxon>
        <taxon>Pseudomonadati</taxon>
        <taxon>Bacteroidota</taxon>
        <taxon>Bacteroidia</taxon>
        <taxon>Bacteroidales</taxon>
        <taxon>Bacteroidaceae</taxon>
        <taxon>Phocaeicola</taxon>
    </lineage>
</organism>
<dbReference type="PANTHER" id="PTHR33406">
    <property type="entry name" value="MEMBRANE PROTEIN MJ1562-RELATED"/>
    <property type="match status" value="1"/>
</dbReference>
<feature type="transmembrane region" description="Helical" evidence="6">
    <location>
        <begin position="783"/>
        <end position="802"/>
    </location>
</feature>
<feature type="transmembrane region" description="Helical" evidence="6">
    <location>
        <begin position="277"/>
        <end position="303"/>
    </location>
</feature>
<gene>
    <name evidence="8" type="ORF">HMPREF1058_01806</name>
</gene>
<feature type="transmembrane region" description="Helical" evidence="6">
    <location>
        <begin position="1106"/>
        <end position="1127"/>
    </location>
</feature>
<dbReference type="Gene3D" id="3.90.550.10">
    <property type="entry name" value="Spore Coat Polysaccharide Biosynthesis Protein SpsA, Chain A"/>
    <property type="match status" value="1"/>
</dbReference>
<evidence type="ECO:0000256" key="3">
    <source>
        <dbReference type="ARBA" id="ARBA00022692"/>
    </source>
</evidence>
<feature type="transmembrane region" description="Helical" evidence="6">
    <location>
        <begin position="717"/>
        <end position="735"/>
    </location>
</feature>
<dbReference type="InterPro" id="IPR029044">
    <property type="entry name" value="Nucleotide-diphossugar_trans"/>
</dbReference>
<feature type="domain" description="Phospholipid/glycerol acyltransferase" evidence="7">
    <location>
        <begin position="1288"/>
        <end position="1397"/>
    </location>
</feature>
<dbReference type="Pfam" id="PF00535">
    <property type="entry name" value="Glycos_transf_2"/>
    <property type="match status" value="1"/>
</dbReference>
<evidence type="ECO:0000259" key="7">
    <source>
        <dbReference type="SMART" id="SM00563"/>
    </source>
</evidence>
<dbReference type="GO" id="GO:0005886">
    <property type="term" value="C:plasma membrane"/>
    <property type="evidence" value="ECO:0007669"/>
    <property type="project" value="UniProtKB-SubCell"/>
</dbReference>
<feature type="transmembrane region" description="Helical" evidence="6">
    <location>
        <begin position="1147"/>
        <end position="1165"/>
    </location>
</feature>
<protein>
    <submittedName>
        <fullName evidence="8">1-acylglycerol-3-phosphate O-acyltransferase</fullName>
    </submittedName>
</protein>
<sequence length="1679" mass="191138">MSTNTTSVWRKKLKELEIVVVIPTYNNGKTLAAVIEEVCRYADDIIVVNDGSTDDTANILEQYPAIRTITHPVNKGKGTALKHGLSQAKKEGFRYAITIDSDGQHFASDIPCFIEAIEKEPDTLLVGARNLASDNMPGKNTFANKFSNFWFRLETGLKLEDTQSGYRLYPLRKMNVQSCWYTAKYEFELEAIVFAAWGDVAVKNIPIHVYYPPQAERVSHFRPFRDFTRISVLNTVLVLITCLWIVPRNLLRKLSWSNCKRFFTDHVLNTRESNLKIVLAIMLGIFMGIVPLWGYQMLITLFLAHLFRLNKVIALVAANISIPPMIPLLLYGSYRTGCMVLGNPPDLHLGDLSLENVKSVLEQYLIGSIIFAMACSLLSGVISTVLLAICRRKTDMTKFFVGLYNYFERHKVLFYLSLSVCILFMALFAAQVRFEENVTSFFPDTKDSQNAINVFENLKIKDKIMIMLSGKDGVADADSLIEAAETIKQDLQQQAEGTLIKEIFSKADENLINSAGDFVYDNLPLFLSDEDYQRLDTLLTAGNIAALMQKNYSNLISPAGFALKNYIMRDPLGLGSQTLKHLQDFQLEANYELINEHIFSRDGSTLLMFITPVFNTGSTGKNDKLIRLIENELQKAEKEHPQLVAEYFGGPSVGVYNARQIKKDTLVTSSIALIIIIVFISLVFKHKKSIPLIITPVLFGALFALCLIYFIKGGISAIAVGAGSAVMGIALSYSIHMLAHQNHVSSVQQLIREIAYPLTVGSFTTIGAFFGLLFTSSNLLRDFGLFASLALIGTTLFCLVYLPHFLKGQAHVKQGAVLRFIEKLNAYPYEKNKGLVGGILVLTLICLFTSQNVRFNEDMMSLNYEPAHLKQSENKLAELFDKKEKTVLFVSTGKDMGDATGQYAETNRLLSQLKEEGKIKDYASAGQFLIPEEVQEARLKQWHNYWTPEKKARLRETIRIEAARYHFREHAFEPFFQWLDRPFQPLDYQNEITTRLLNEWQTSADSLTMLITQVRMNETDKEAVYPLFQPKEKVVIFDRGYFANQWVSAVNQDFYLILYISSFLIFFALWISYGRIELTLMSFLPMLVSWIIIVGLMGMLGIEFNIINIILSTFIFGIGDDFSIFIMDGLQNKYRTGRQLLNSHKTAIFFSAFTTVIGMGTLVFARHPALQSISLISILGMIAVVLIAYTLQPILFRFFITAPASKGLPPYTLTGLARTGGLFLLFFIGCLFLRLLITVMTLLPIRKAYKKQVLCQLIHVTCKGLIHIATFVHKEKINRTGETFKKPAILIANHQSFIDILVLLALTPKLVMVTNHWVWHSPFFGAIIRYADFYYVGDGYELYVERMRQKVKEGYSIAIFPEGTRTYDGRMKRFHKGAFYLSEKLQLDIIPVILYGNCKIIAKAQPFNVRKGIMLTEILPRIPANDATYGTTYQERTKSISARMKKEYARICREQSTTDNPVFYENLIQNYIYKGPVEEWYIRIKVKMEDNYRLFNRLVPVKGQITDIGCGFGPLCYMLSQLSEEREITGIDYDEDKIAVAQYGWLRTPHLQFVCANALEYPLPESDAFILNDILHYMNYEHQRTLLLRCMEQLRPEGKLIVRDGNAANTRKHRLTRFTELLSTGIFSFNKTTEQLCFTSEAQIRSIAQEGGMQLEILPNDRYTSNTIYIFQKNKPEHE</sequence>
<feature type="transmembrane region" description="Helical" evidence="6">
    <location>
        <begin position="227"/>
        <end position="246"/>
    </location>
</feature>
<evidence type="ECO:0000256" key="6">
    <source>
        <dbReference type="SAM" id="Phobius"/>
    </source>
</evidence>
<keyword evidence="8" id="KW-0012">Acyltransferase</keyword>
<feature type="transmembrane region" description="Helical" evidence="6">
    <location>
        <begin position="1220"/>
        <end position="1243"/>
    </location>
</feature>
<dbReference type="CDD" id="cd04179">
    <property type="entry name" value="DPM_DPG-synthase_like"/>
    <property type="match status" value="1"/>
</dbReference>
<dbReference type="SMART" id="SM00563">
    <property type="entry name" value="PlsC"/>
    <property type="match status" value="1"/>
</dbReference>
<feature type="transmembrane region" description="Helical" evidence="6">
    <location>
        <begin position="412"/>
        <end position="430"/>
    </location>
</feature>
<dbReference type="Pfam" id="PF03176">
    <property type="entry name" value="MMPL"/>
    <property type="match status" value="2"/>
</dbReference>
<evidence type="ECO:0000256" key="1">
    <source>
        <dbReference type="ARBA" id="ARBA00004651"/>
    </source>
</evidence>
<name>I9UCI8_PHOVU</name>
<proteinExistence type="predicted"/>
<dbReference type="InterPro" id="IPR041698">
    <property type="entry name" value="Methyltransf_25"/>
</dbReference>
<comment type="subcellular location">
    <subcellularLocation>
        <location evidence="1">Cell membrane</location>
        <topology evidence="1">Multi-pass membrane protein</topology>
    </subcellularLocation>
</comment>
<dbReference type="Pfam" id="PF01553">
    <property type="entry name" value="Acyltransferase"/>
    <property type="match status" value="1"/>
</dbReference>
<dbReference type="CDD" id="cd07989">
    <property type="entry name" value="LPLAT_AGPAT-like"/>
    <property type="match status" value="1"/>
</dbReference>